<name>A0AAJ8BYR6_ASPNG</name>
<dbReference type="VEuPathDB" id="FungiDB:An07g06060"/>
<gene>
    <name evidence="1" type="ORF">An07g06060</name>
</gene>
<proteinExistence type="predicted"/>
<sequence length="230" mass="25515">MIVIELTLLGRYSDVTVWTSNYRLATTIYSRQHYNHRSRGNLTTQTERVDAKNSPQSIASNSWQRLACADLKLTGDTNVVSIANAIYRCPFLNRRGTTYLSCTLIWPSGVVVGTHPPEVEREGEREEKGKRDVLGILRSIMSQALIDGCKCGIRGHLFTARDRSAILGKGDVPFRGRMVVQGRIMGSTAASFIRLENKPRGNGGRRGGGLSIISSSIEVLWGHRGWKGKR</sequence>
<reference evidence="1" key="1">
    <citation type="submission" date="2025-02" db="EMBL/GenBank/DDBJ databases">
        <authorList>
            <consortium name="NCBI Genome Project"/>
        </authorList>
    </citation>
    <scope>NUCLEOTIDE SEQUENCE</scope>
</reference>
<dbReference type="RefSeq" id="XP_059605774.1">
    <property type="nucleotide sequence ID" value="XM_059748507.1"/>
</dbReference>
<reference evidence="1" key="2">
    <citation type="submission" date="2025-08" db="UniProtKB">
        <authorList>
            <consortium name="RefSeq"/>
        </authorList>
    </citation>
    <scope>IDENTIFICATION</scope>
</reference>
<dbReference type="KEGG" id="ang:An07g06060"/>
<dbReference type="AlphaFoldDB" id="A0AAJ8BYR6"/>
<protein>
    <submittedName>
        <fullName evidence="1">Uncharacterized protein</fullName>
    </submittedName>
</protein>
<accession>A0AAJ8BYR6</accession>
<organism evidence="1">
    <name type="scientific">Aspergillus niger</name>
    <dbReference type="NCBI Taxonomy" id="5061"/>
    <lineage>
        <taxon>Eukaryota</taxon>
        <taxon>Fungi</taxon>
        <taxon>Dikarya</taxon>
        <taxon>Ascomycota</taxon>
        <taxon>Pezizomycotina</taxon>
        <taxon>Eurotiomycetes</taxon>
        <taxon>Eurotiomycetidae</taxon>
        <taxon>Eurotiales</taxon>
        <taxon>Aspergillaceae</taxon>
        <taxon>Aspergillus</taxon>
        <taxon>Aspergillus subgen. Circumdati</taxon>
    </lineage>
</organism>
<evidence type="ECO:0000313" key="1">
    <source>
        <dbReference type="RefSeq" id="XP_059605774.1"/>
    </source>
</evidence>
<dbReference type="GeneID" id="84591421"/>